<feature type="transmembrane region" description="Helical" evidence="1">
    <location>
        <begin position="447"/>
        <end position="469"/>
    </location>
</feature>
<feature type="transmembrane region" description="Helical" evidence="1">
    <location>
        <begin position="15"/>
        <end position="38"/>
    </location>
</feature>
<comment type="caution">
    <text evidence="2">The sequence shown here is derived from an EMBL/GenBank/DDBJ whole genome shotgun (WGS) entry which is preliminary data.</text>
</comment>
<feature type="transmembrane region" description="Helical" evidence="1">
    <location>
        <begin position="301"/>
        <end position="319"/>
    </location>
</feature>
<dbReference type="PANTHER" id="PTHR37422">
    <property type="entry name" value="TEICHURONIC ACID BIOSYNTHESIS PROTEIN TUAE"/>
    <property type="match status" value="1"/>
</dbReference>
<sequence>MSDHAAPRAPAAPRYAVAAVLAGGGLAAVALVASGLPWWAALAGAVTGALLVACLASPFFGICATAFCLILASPNIYTLVVNTLQLHLYPYVFPLVFTFLGMLVRAAQGRLSLAARSAFMPVLLLIFVAETASLLWTPHTAWGLANIARLATNLLLYWCVVVLVDTPRRLDILFKTLFASAVMTAAGVLGALKWEYVLHVPLDRALKLVFEIYFYTTRAGGIESWNQSAGFLSVASIIAAGYAVLARTMLRRALWWLTAMFYFCMMLLPASRGALLGYCGAAVLLILALPATRRVLLRKTTLFIVLVIVGMLVTTPGYIDRMLVGFGYTGELLFSKKKASTSSSSDATGISTRVKIWRKGFQAVGESGGTVLGGLGTGGFMYRIKVFEVHNVYLAFYYDMGLAGVFLLFFLGFILVRRTFPIAMAYHARLARPPTTPDPAGPASADFVLVMFFAVLTAFAAEVAIHGLVDYDLTSFVSRYAFFYLALYDIVLGLAEARSAVPLDAGAAKA</sequence>
<keyword evidence="1" id="KW-0812">Transmembrane</keyword>
<feature type="transmembrane region" description="Helical" evidence="1">
    <location>
        <begin position="228"/>
        <end position="246"/>
    </location>
</feature>
<dbReference type="EMBL" id="ALAO01000047">
    <property type="protein sequence ID" value="EKO40785.1"/>
    <property type="molecule type" value="Genomic_DNA"/>
</dbReference>
<dbReference type="Proteomes" id="UP000006272">
    <property type="component" value="Unassembled WGS sequence"/>
</dbReference>
<gene>
    <name evidence="2" type="ORF">B193_0480</name>
</gene>
<dbReference type="AlphaFoldDB" id="K6GV97"/>
<organism evidence="2 3">
    <name type="scientific">Solidesulfovibrio magneticus str. Maddingley MBC34</name>
    <dbReference type="NCBI Taxonomy" id="1206767"/>
    <lineage>
        <taxon>Bacteria</taxon>
        <taxon>Pseudomonadati</taxon>
        <taxon>Thermodesulfobacteriota</taxon>
        <taxon>Desulfovibrionia</taxon>
        <taxon>Desulfovibrionales</taxon>
        <taxon>Desulfovibrionaceae</taxon>
        <taxon>Solidesulfovibrio</taxon>
    </lineage>
</organism>
<feature type="transmembrane region" description="Helical" evidence="1">
    <location>
        <begin position="176"/>
        <end position="194"/>
    </location>
</feature>
<evidence type="ECO:0000256" key="1">
    <source>
        <dbReference type="SAM" id="Phobius"/>
    </source>
</evidence>
<dbReference type="InterPro" id="IPR051533">
    <property type="entry name" value="WaaL-like"/>
</dbReference>
<feature type="transmembrane region" description="Helical" evidence="1">
    <location>
        <begin position="481"/>
        <end position="501"/>
    </location>
</feature>
<feature type="transmembrane region" description="Helical" evidence="1">
    <location>
        <begin position="275"/>
        <end position="292"/>
    </location>
</feature>
<feature type="transmembrane region" description="Helical" evidence="1">
    <location>
        <begin position="142"/>
        <end position="164"/>
    </location>
</feature>
<protein>
    <submittedName>
        <fullName evidence="2">O-Antigen ligase</fullName>
    </submittedName>
</protein>
<feature type="transmembrane region" description="Helical" evidence="1">
    <location>
        <begin position="50"/>
        <end position="76"/>
    </location>
</feature>
<dbReference type="GO" id="GO:0016874">
    <property type="term" value="F:ligase activity"/>
    <property type="evidence" value="ECO:0007669"/>
    <property type="project" value="UniProtKB-KW"/>
</dbReference>
<feature type="transmembrane region" description="Helical" evidence="1">
    <location>
        <begin position="253"/>
        <end position="269"/>
    </location>
</feature>
<feature type="transmembrane region" description="Helical" evidence="1">
    <location>
        <begin position="118"/>
        <end position="136"/>
    </location>
</feature>
<keyword evidence="1" id="KW-0472">Membrane</keyword>
<feature type="transmembrane region" description="Helical" evidence="1">
    <location>
        <begin position="395"/>
        <end position="416"/>
    </location>
</feature>
<evidence type="ECO:0000313" key="2">
    <source>
        <dbReference type="EMBL" id="EKO40785.1"/>
    </source>
</evidence>
<feature type="transmembrane region" description="Helical" evidence="1">
    <location>
        <begin position="88"/>
        <end position="106"/>
    </location>
</feature>
<dbReference type="PANTHER" id="PTHR37422:SF13">
    <property type="entry name" value="LIPOPOLYSACCHARIDE BIOSYNTHESIS PROTEIN PA4999-RELATED"/>
    <property type="match status" value="1"/>
</dbReference>
<keyword evidence="2" id="KW-0436">Ligase</keyword>
<keyword evidence="1" id="KW-1133">Transmembrane helix</keyword>
<proteinExistence type="predicted"/>
<evidence type="ECO:0000313" key="3">
    <source>
        <dbReference type="Proteomes" id="UP000006272"/>
    </source>
</evidence>
<name>K6GV97_9BACT</name>
<dbReference type="PATRIC" id="fig|1206767.3.peg.450"/>
<accession>K6GV97</accession>
<reference evidence="2 3" key="1">
    <citation type="submission" date="2012-07" db="EMBL/GenBank/DDBJ databases">
        <title>Draft genome sequence of Desulfovibrio magneticus str. Maddingley MBC34 obtained from a metagenomic sequence of a methanogenic enrichment isolated from coal-seam formation water in Victoria, Australia.</title>
        <authorList>
            <person name="Greenfield P."/>
            <person name="Hendry P."/>
            <person name="Li D."/>
            <person name="Rosewarne C.P."/>
            <person name="Tran-Dinh N."/>
            <person name="Elbourne L.D.H."/>
            <person name="Paulsen I.T."/>
            <person name="Midgley D.J."/>
        </authorList>
    </citation>
    <scope>NUCLEOTIDE SEQUENCE [LARGE SCALE GENOMIC DNA]</scope>
    <source>
        <strain evidence="3">Maddingley MBC34</strain>
    </source>
</reference>